<proteinExistence type="predicted"/>
<keyword evidence="5" id="KW-1185">Reference proteome</keyword>
<dbReference type="PANTHER" id="PTHR10845:SF192">
    <property type="entry name" value="DOUBLE HIT, ISOFORM B"/>
    <property type="match status" value="1"/>
</dbReference>
<dbReference type="GeneID" id="8854234"/>
<evidence type="ECO:0000313" key="4">
    <source>
        <dbReference type="EMBL" id="EFC40015.1"/>
    </source>
</evidence>
<dbReference type="Gene3D" id="1.10.167.10">
    <property type="entry name" value="Regulator of G-protein Signalling 4, domain 2"/>
    <property type="match status" value="1"/>
</dbReference>
<sequence length="545" mass="62548">MSLLSSYETSPNITTGQSICDKRLLELGQLSREGYNATITNNICPDSIFTPIFASGILIFYIVLVCFGVFGVYWKRNSGHVKARHATFMILTIVASFMCVLLTCLRYIVGRKVMPCFLYSISIFITPPAICLPTVLRYVRTFFLYRLNLKKAANVRASKEFYIQKNTELEKEEVKSPTRDVQVDLTFNNEENNKENNELNKAQSEQELNITSNSSVEKSDIDSNSEGLDQAYLDYSESAMFSKSFKILNFILSNKFIVLVYILAFGFHLAVWAIFGGVDEILWNTSGKRIFLWSVSMFQFDTGCVTTTNGVILMVSEAAFYIILEFVFFILLFFVDRDTWSIKIEAIVMIIIQIILAASFLISGQIEVIRFFTDYIVPYGFAALLYPILEILISVILPVIYAIRQDRKSITHEGNQMEILLRNRETFWLILDYARRSYCPENILAYKDIENFKKISKKNRKQVALKIINTYLVHDSPLELNIPNASTRYHEINTFLTGLVDDNVPLDLFDDIKLACLTNMTDIFERLKSSNLEFKQKVESLNKGQ</sequence>
<evidence type="ECO:0000259" key="3">
    <source>
        <dbReference type="PROSITE" id="PS50132"/>
    </source>
</evidence>
<dbReference type="EMBL" id="GG738895">
    <property type="protein sequence ID" value="EFC40015.1"/>
    <property type="molecule type" value="Genomic_DNA"/>
</dbReference>
<reference evidence="4 5" key="1">
    <citation type="journal article" date="2010" name="Cell">
        <title>The genome of Naegleria gruberi illuminates early eukaryotic versatility.</title>
        <authorList>
            <person name="Fritz-Laylin L.K."/>
            <person name="Prochnik S.E."/>
            <person name="Ginger M.L."/>
            <person name="Dacks J.B."/>
            <person name="Carpenter M.L."/>
            <person name="Field M.C."/>
            <person name="Kuo A."/>
            <person name="Paredez A."/>
            <person name="Chapman J."/>
            <person name="Pham J."/>
            <person name="Shu S."/>
            <person name="Neupane R."/>
            <person name="Cipriano M."/>
            <person name="Mancuso J."/>
            <person name="Tu H."/>
            <person name="Salamov A."/>
            <person name="Lindquist E."/>
            <person name="Shapiro H."/>
            <person name="Lucas S."/>
            <person name="Grigoriev I.V."/>
            <person name="Cande W.Z."/>
            <person name="Fulton C."/>
            <person name="Rokhsar D.S."/>
            <person name="Dawson S.C."/>
        </authorList>
    </citation>
    <scope>NUCLEOTIDE SEQUENCE [LARGE SCALE GENOMIC DNA]</scope>
    <source>
        <strain evidence="4 5">NEG-M</strain>
    </source>
</reference>
<dbReference type="KEGG" id="ngr:NAEGRDRAFT_72159"/>
<dbReference type="VEuPathDB" id="AmoebaDB:NAEGRDRAFT_72159"/>
<gene>
    <name evidence="4" type="ORF">NAEGRDRAFT_72159</name>
</gene>
<evidence type="ECO:0000256" key="1">
    <source>
        <dbReference type="SAM" id="MobiDB-lite"/>
    </source>
</evidence>
<keyword evidence="2" id="KW-0812">Transmembrane</keyword>
<dbReference type="SMART" id="SM00315">
    <property type="entry name" value="RGS"/>
    <property type="match status" value="1"/>
</dbReference>
<accession>D2VT35</accession>
<dbReference type="InterPro" id="IPR044926">
    <property type="entry name" value="RGS_subdomain_2"/>
</dbReference>
<dbReference type="PROSITE" id="PS50132">
    <property type="entry name" value="RGS"/>
    <property type="match status" value="1"/>
</dbReference>
<evidence type="ECO:0000256" key="2">
    <source>
        <dbReference type="SAM" id="Phobius"/>
    </source>
</evidence>
<feature type="transmembrane region" description="Helical" evidence="2">
    <location>
        <begin position="378"/>
        <end position="403"/>
    </location>
</feature>
<feature type="compositionally biased region" description="Polar residues" evidence="1">
    <location>
        <begin position="202"/>
        <end position="223"/>
    </location>
</feature>
<dbReference type="InParanoid" id="D2VT35"/>
<feature type="transmembrane region" description="Helical" evidence="2">
    <location>
        <begin position="256"/>
        <end position="275"/>
    </location>
</feature>
<dbReference type="SUPFAM" id="SSF48097">
    <property type="entry name" value="Regulator of G-protein signaling, RGS"/>
    <property type="match status" value="1"/>
</dbReference>
<feature type="domain" description="RGS" evidence="3">
    <location>
        <begin position="416"/>
        <end position="477"/>
    </location>
</feature>
<protein>
    <submittedName>
        <fullName evidence="4">Predicted protein</fullName>
    </submittedName>
</protein>
<dbReference type="InterPro" id="IPR016137">
    <property type="entry name" value="RGS"/>
</dbReference>
<name>D2VT35_NAEGR</name>
<feature type="transmembrane region" description="Helical" evidence="2">
    <location>
        <begin position="86"/>
        <end position="109"/>
    </location>
</feature>
<dbReference type="RefSeq" id="XP_002672759.1">
    <property type="nucleotide sequence ID" value="XM_002672713.1"/>
</dbReference>
<feature type="transmembrane region" description="Helical" evidence="2">
    <location>
        <begin position="347"/>
        <end position="366"/>
    </location>
</feature>
<feature type="region of interest" description="Disordered" evidence="1">
    <location>
        <begin position="194"/>
        <end position="223"/>
    </location>
</feature>
<feature type="transmembrane region" description="Helical" evidence="2">
    <location>
        <begin position="121"/>
        <end position="139"/>
    </location>
</feature>
<dbReference type="Pfam" id="PF00615">
    <property type="entry name" value="RGS"/>
    <property type="match status" value="1"/>
</dbReference>
<dbReference type="Proteomes" id="UP000006671">
    <property type="component" value="Unassembled WGS sequence"/>
</dbReference>
<keyword evidence="2" id="KW-1133">Transmembrane helix</keyword>
<keyword evidence="2" id="KW-0472">Membrane</keyword>
<feature type="transmembrane region" description="Helical" evidence="2">
    <location>
        <begin position="52"/>
        <end position="74"/>
    </location>
</feature>
<dbReference type="AlphaFoldDB" id="D2VT35"/>
<dbReference type="InterPro" id="IPR036305">
    <property type="entry name" value="RGS_sf"/>
</dbReference>
<dbReference type="PANTHER" id="PTHR10845">
    <property type="entry name" value="REGULATOR OF G PROTEIN SIGNALING"/>
    <property type="match status" value="1"/>
</dbReference>
<feature type="transmembrane region" description="Helical" evidence="2">
    <location>
        <begin position="318"/>
        <end position="335"/>
    </location>
</feature>
<organism evidence="5">
    <name type="scientific">Naegleria gruberi</name>
    <name type="common">Amoeba</name>
    <dbReference type="NCBI Taxonomy" id="5762"/>
    <lineage>
        <taxon>Eukaryota</taxon>
        <taxon>Discoba</taxon>
        <taxon>Heterolobosea</taxon>
        <taxon>Tetramitia</taxon>
        <taxon>Eutetramitia</taxon>
        <taxon>Vahlkampfiidae</taxon>
        <taxon>Naegleria</taxon>
    </lineage>
</organism>
<evidence type="ECO:0000313" key="5">
    <source>
        <dbReference type="Proteomes" id="UP000006671"/>
    </source>
</evidence>